<dbReference type="EMBL" id="FOLI01000005">
    <property type="protein sequence ID" value="SFC10506.1"/>
    <property type="molecule type" value="Genomic_DNA"/>
</dbReference>
<dbReference type="PANTHER" id="PTHR43798:SF6">
    <property type="entry name" value="HYDROLASE, PUTATIVE (AFU_ORTHOLOGUE AFUA_4G13070)-RELATED"/>
    <property type="match status" value="1"/>
</dbReference>
<dbReference type="RefSeq" id="WP_091502734.1">
    <property type="nucleotide sequence ID" value="NZ_FOLI01000005.1"/>
</dbReference>
<dbReference type="PRINTS" id="PR00111">
    <property type="entry name" value="ABHYDROLASE"/>
</dbReference>
<sequence>MKTSNLVDYTVLGGGTPIVFLHGMALDKRSTSLFFEPVMRQSDWQRVYLDLPGMGQSAPTAVASSETLVEALIAAIHEIIGDQPFAVYGHSYGGYLAQALANRLPEQVVGLFLTGPVVKAEKGKRQLAEHQNIFLDTVQVDVNDASYEDFLKMNVQISQKHWEQYQKMILPGLAAINHRYLVDLHKHYTLAEEAILNQKDYQIPFTMMVGKNDQIVGYQDQCQLVEHSTMGELFLLNQTGHNLLIDQPELSRVAFGHFLETVKSYLASR</sequence>
<dbReference type="SUPFAM" id="SSF53474">
    <property type="entry name" value="alpha/beta-Hydrolases"/>
    <property type="match status" value="1"/>
</dbReference>
<dbReference type="AlphaFoldDB" id="A0A1I1GGF2"/>
<accession>A0A1I1GGF2</accession>
<dbReference type="Gene3D" id="3.40.50.1820">
    <property type="entry name" value="alpha/beta hydrolase"/>
    <property type="match status" value="1"/>
</dbReference>
<dbReference type="InterPro" id="IPR022742">
    <property type="entry name" value="Hydrolase_4"/>
</dbReference>
<organism evidence="2 3">
    <name type="scientific">Fructobacillus durionis</name>
    <dbReference type="NCBI Taxonomy" id="283737"/>
    <lineage>
        <taxon>Bacteria</taxon>
        <taxon>Bacillati</taxon>
        <taxon>Bacillota</taxon>
        <taxon>Bacilli</taxon>
        <taxon>Lactobacillales</taxon>
        <taxon>Lactobacillaceae</taxon>
        <taxon>Fructobacillus</taxon>
    </lineage>
</organism>
<dbReference type="PANTHER" id="PTHR43798">
    <property type="entry name" value="MONOACYLGLYCEROL LIPASE"/>
    <property type="match status" value="1"/>
</dbReference>
<dbReference type="Proteomes" id="UP000199376">
    <property type="component" value="Unassembled WGS sequence"/>
</dbReference>
<gene>
    <name evidence="2" type="ORF">SAMN05660453_1071</name>
</gene>
<dbReference type="InterPro" id="IPR050266">
    <property type="entry name" value="AB_hydrolase_sf"/>
</dbReference>
<feature type="domain" description="Serine aminopeptidase S33" evidence="1">
    <location>
        <begin position="18"/>
        <end position="247"/>
    </location>
</feature>
<evidence type="ECO:0000313" key="2">
    <source>
        <dbReference type="EMBL" id="SFC10506.1"/>
    </source>
</evidence>
<evidence type="ECO:0000313" key="3">
    <source>
        <dbReference type="Proteomes" id="UP000199376"/>
    </source>
</evidence>
<dbReference type="InterPro" id="IPR000073">
    <property type="entry name" value="AB_hydrolase_1"/>
</dbReference>
<name>A0A1I1GGF2_9LACO</name>
<keyword evidence="3" id="KW-1185">Reference proteome</keyword>
<dbReference type="STRING" id="283737.SAMN05660453_1071"/>
<evidence type="ECO:0000259" key="1">
    <source>
        <dbReference type="Pfam" id="PF12146"/>
    </source>
</evidence>
<dbReference type="Pfam" id="PF12146">
    <property type="entry name" value="Hydrolase_4"/>
    <property type="match status" value="1"/>
</dbReference>
<dbReference type="OrthoDB" id="9805423at2"/>
<dbReference type="InterPro" id="IPR029058">
    <property type="entry name" value="AB_hydrolase_fold"/>
</dbReference>
<reference evidence="2 3" key="1">
    <citation type="submission" date="2016-10" db="EMBL/GenBank/DDBJ databases">
        <authorList>
            <person name="de Groot N.N."/>
        </authorList>
    </citation>
    <scope>NUCLEOTIDE SEQUENCE [LARGE SCALE GENOMIC DNA]</scope>
    <source>
        <strain evidence="2 3">DSM 19113</strain>
    </source>
</reference>
<protein>
    <submittedName>
        <fullName evidence="2">Pimeloyl-ACP methyl ester carboxylesterase</fullName>
    </submittedName>
</protein>
<proteinExistence type="predicted"/>